<dbReference type="Proteomes" id="UP000676967">
    <property type="component" value="Chromosome"/>
</dbReference>
<organism evidence="2 3">
    <name type="scientific">Actinoplanes ianthinogenes</name>
    <dbReference type="NCBI Taxonomy" id="122358"/>
    <lineage>
        <taxon>Bacteria</taxon>
        <taxon>Bacillati</taxon>
        <taxon>Actinomycetota</taxon>
        <taxon>Actinomycetes</taxon>
        <taxon>Micromonosporales</taxon>
        <taxon>Micromonosporaceae</taxon>
        <taxon>Actinoplanes</taxon>
    </lineage>
</organism>
<gene>
    <name evidence="2" type="ORF">Aiant_49900</name>
</gene>
<feature type="region of interest" description="Disordered" evidence="1">
    <location>
        <begin position="1"/>
        <end position="81"/>
    </location>
</feature>
<evidence type="ECO:0000313" key="3">
    <source>
        <dbReference type="Proteomes" id="UP000676967"/>
    </source>
</evidence>
<dbReference type="EMBL" id="AP023356">
    <property type="protein sequence ID" value="BCJ44333.1"/>
    <property type="molecule type" value="Genomic_DNA"/>
</dbReference>
<reference evidence="2 3" key="1">
    <citation type="submission" date="2020-08" db="EMBL/GenBank/DDBJ databases">
        <title>Whole genome shotgun sequence of Actinoplanes ianthinogenes NBRC 13996.</title>
        <authorList>
            <person name="Komaki H."/>
            <person name="Tamura T."/>
        </authorList>
    </citation>
    <scope>NUCLEOTIDE SEQUENCE [LARGE SCALE GENOMIC DNA]</scope>
    <source>
        <strain evidence="2 3">NBRC 13996</strain>
    </source>
</reference>
<accession>A0ABM7LYE3</accession>
<evidence type="ECO:0000256" key="1">
    <source>
        <dbReference type="SAM" id="MobiDB-lite"/>
    </source>
</evidence>
<proteinExistence type="predicted"/>
<feature type="compositionally biased region" description="Basic and acidic residues" evidence="1">
    <location>
        <begin position="37"/>
        <end position="47"/>
    </location>
</feature>
<feature type="compositionally biased region" description="Basic and acidic residues" evidence="1">
    <location>
        <begin position="57"/>
        <end position="66"/>
    </location>
</feature>
<sequence length="133" mass="14022">MQEPGQFGDVVAEHGEVGDPAGVGGPAADVRQAYRGQDQHRGDRDDQQAGELGADARVPEPGERTTSHSQGRGSRAHDISFADAGAMPFEVCGPAPSDARSKVRAECGTAAISSEPRAVWEAWNLPETDRLSE</sequence>
<name>A0ABM7LYE3_9ACTN</name>
<evidence type="ECO:0000313" key="2">
    <source>
        <dbReference type="EMBL" id="BCJ44333.1"/>
    </source>
</evidence>
<protein>
    <submittedName>
        <fullName evidence="2">Uncharacterized protein</fullName>
    </submittedName>
</protein>
<keyword evidence="3" id="KW-1185">Reference proteome</keyword>